<dbReference type="AlphaFoldDB" id="A0A4C1XF02"/>
<dbReference type="EMBL" id="BGZK01000795">
    <property type="protein sequence ID" value="GBP60765.1"/>
    <property type="molecule type" value="Genomic_DNA"/>
</dbReference>
<dbReference type="Proteomes" id="UP000299102">
    <property type="component" value="Unassembled WGS sequence"/>
</dbReference>
<sequence>MELEREKFNAIIYHSFRRELYLNKCLVELVSTYDVEAPGQTIIDRWCCIPAACCPLKKFRRSGASLSTLPSTGQPKTAMTPESVIAVKKFIRDDRHVTYEQIQAIMSIRITSIQIILHYHSGPRELISRWVQYHYRNTERTPPIDTPWFVHQK</sequence>
<evidence type="ECO:0008006" key="3">
    <source>
        <dbReference type="Google" id="ProtNLM"/>
    </source>
</evidence>
<evidence type="ECO:0000313" key="2">
    <source>
        <dbReference type="Proteomes" id="UP000299102"/>
    </source>
</evidence>
<gene>
    <name evidence="1" type="ORF">EVAR_41104_1</name>
</gene>
<dbReference type="OrthoDB" id="10017160at2759"/>
<comment type="caution">
    <text evidence="1">The sequence shown here is derived from an EMBL/GenBank/DDBJ whole genome shotgun (WGS) entry which is preliminary data.</text>
</comment>
<protein>
    <recommendedName>
        <fullName evidence="3">Mos1 transposase HTH domain-containing protein</fullName>
    </recommendedName>
</protein>
<evidence type="ECO:0000313" key="1">
    <source>
        <dbReference type="EMBL" id="GBP60765.1"/>
    </source>
</evidence>
<keyword evidence="2" id="KW-1185">Reference proteome</keyword>
<name>A0A4C1XF02_EUMVA</name>
<accession>A0A4C1XF02</accession>
<reference evidence="1 2" key="1">
    <citation type="journal article" date="2019" name="Commun. Biol.">
        <title>The bagworm genome reveals a unique fibroin gene that provides high tensile strength.</title>
        <authorList>
            <person name="Kono N."/>
            <person name="Nakamura H."/>
            <person name="Ohtoshi R."/>
            <person name="Tomita M."/>
            <person name="Numata K."/>
            <person name="Arakawa K."/>
        </authorList>
    </citation>
    <scope>NUCLEOTIDE SEQUENCE [LARGE SCALE GENOMIC DNA]</scope>
</reference>
<organism evidence="1 2">
    <name type="scientific">Eumeta variegata</name>
    <name type="common">Bagworm moth</name>
    <name type="synonym">Eumeta japonica</name>
    <dbReference type="NCBI Taxonomy" id="151549"/>
    <lineage>
        <taxon>Eukaryota</taxon>
        <taxon>Metazoa</taxon>
        <taxon>Ecdysozoa</taxon>
        <taxon>Arthropoda</taxon>
        <taxon>Hexapoda</taxon>
        <taxon>Insecta</taxon>
        <taxon>Pterygota</taxon>
        <taxon>Neoptera</taxon>
        <taxon>Endopterygota</taxon>
        <taxon>Lepidoptera</taxon>
        <taxon>Glossata</taxon>
        <taxon>Ditrysia</taxon>
        <taxon>Tineoidea</taxon>
        <taxon>Psychidae</taxon>
        <taxon>Oiketicinae</taxon>
        <taxon>Eumeta</taxon>
    </lineage>
</organism>
<proteinExistence type="predicted"/>